<feature type="transmembrane region" description="Helical" evidence="5">
    <location>
        <begin position="226"/>
        <end position="245"/>
    </location>
</feature>
<evidence type="ECO:0000313" key="8">
    <source>
        <dbReference type="Proteomes" id="UP001269375"/>
    </source>
</evidence>
<feature type="transmembrane region" description="Helical" evidence="5">
    <location>
        <begin position="176"/>
        <end position="193"/>
    </location>
</feature>
<keyword evidence="4 5" id="KW-0472">Membrane</keyword>
<feature type="transmembrane region" description="Helical" evidence="5">
    <location>
        <begin position="331"/>
        <end position="351"/>
    </location>
</feature>
<evidence type="ECO:0000256" key="4">
    <source>
        <dbReference type="ARBA" id="ARBA00023136"/>
    </source>
</evidence>
<evidence type="ECO:0000256" key="1">
    <source>
        <dbReference type="ARBA" id="ARBA00004141"/>
    </source>
</evidence>
<dbReference type="InterPro" id="IPR007016">
    <property type="entry name" value="O-antigen_ligase-rel_domated"/>
</dbReference>
<evidence type="ECO:0000313" key="7">
    <source>
        <dbReference type="EMBL" id="MDR5896002.1"/>
    </source>
</evidence>
<sequence length="417" mass="46302">MKGNNHFLSLFAQMGMFLTLALTLSLDGGYSYGAIIVLLGSLLGLGAFRLYRGQRLAREDRQLLLVFVLYGLSFLFFRAYHVFEWSGLDKPSRFILVCLIFLFLRSVALKGYLLWLGAAVGTYSGVGVAIYQHFIDDKARANGFQHPIMFGNFGVLLGMICFAGFIFYIGKKQYTYAFLMFLAGVSGLLVSILSGSRGGWLAIPVGLVYLFWQSRDVIGARLVKQAAVFFVAAMVAVIAIPQTGVSHRIGQAVSDIENYVEPDGSARTSVGLRFEMWKAALHLYKESPILGVGEFDIQAKKQVLADEGIIDQAAVHFGHAHNEYLTNLSEYGTIGFILLMILYIVPLRLFNQKIRAYPSDWNIRCYAMAGGLIPACYMDFALSQSMFSHNSGVMLFSLGIMYFWSVVRNLEAEKAVG</sequence>
<feature type="transmembrane region" description="Helical" evidence="5">
    <location>
        <begin position="32"/>
        <end position="51"/>
    </location>
</feature>
<feature type="transmembrane region" description="Helical" evidence="5">
    <location>
        <begin position="63"/>
        <end position="80"/>
    </location>
</feature>
<dbReference type="Proteomes" id="UP001269375">
    <property type="component" value="Unassembled WGS sequence"/>
</dbReference>
<evidence type="ECO:0000256" key="5">
    <source>
        <dbReference type="SAM" id="Phobius"/>
    </source>
</evidence>
<feature type="transmembrane region" description="Helical" evidence="5">
    <location>
        <begin position="7"/>
        <end position="26"/>
    </location>
</feature>
<comment type="subcellular location">
    <subcellularLocation>
        <location evidence="1">Membrane</location>
        <topology evidence="1">Multi-pass membrane protein</topology>
    </subcellularLocation>
</comment>
<organism evidence="7 8">
    <name type="scientific">Larsenimonas suaedae</name>
    <dbReference type="NCBI Taxonomy" id="1851019"/>
    <lineage>
        <taxon>Bacteria</taxon>
        <taxon>Pseudomonadati</taxon>
        <taxon>Pseudomonadota</taxon>
        <taxon>Gammaproteobacteria</taxon>
        <taxon>Oceanospirillales</taxon>
        <taxon>Halomonadaceae</taxon>
        <taxon>Larsenimonas</taxon>
    </lineage>
</organism>
<keyword evidence="2 5" id="KW-0812">Transmembrane</keyword>
<feature type="transmembrane region" description="Helical" evidence="5">
    <location>
        <begin position="386"/>
        <end position="404"/>
    </location>
</feature>
<name>A0ABU1GVD8_9GAMM</name>
<dbReference type="InterPro" id="IPR051533">
    <property type="entry name" value="WaaL-like"/>
</dbReference>
<evidence type="ECO:0000256" key="3">
    <source>
        <dbReference type="ARBA" id="ARBA00022989"/>
    </source>
</evidence>
<dbReference type="RefSeq" id="WP_251589940.1">
    <property type="nucleotide sequence ID" value="NZ_JAMLJI010000001.1"/>
</dbReference>
<dbReference type="PANTHER" id="PTHR37422:SF13">
    <property type="entry name" value="LIPOPOLYSACCHARIDE BIOSYNTHESIS PROTEIN PA4999-RELATED"/>
    <property type="match status" value="1"/>
</dbReference>
<feature type="transmembrane region" description="Helical" evidence="5">
    <location>
        <begin position="113"/>
        <end position="135"/>
    </location>
</feature>
<protein>
    <submittedName>
        <fullName evidence="7">O-antigen ligase family protein</fullName>
    </submittedName>
</protein>
<dbReference type="PANTHER" id="PTHR37422">
    <property type="entry name" value="TEICHURONIC ACID BIOSYNTHESIS PROTEIN TUAE"/>
    <property type="match status" value="1"/>
</dbReference>
<feature type="domain" description="O-antigen ligase-related" evidence="6">
    <location>
        <begin position="185"/>
        <end position="340"/>
    </location>
</feature>
<comment type="caution">
    <text evidence="7">The sequence shown here is derived from an EMBL/GenBank/DDBJ whole genome shotgun (WGS) entry which is preliminary data.</text>
</comment>
<keyword evidence="8" id="KW-1185">Reference proteome</keyword>
<keyword evidence="3 5" id="KW-1133">Transmembrane helix</keyword>
<reference evidence="7 8" key="1">
    <citation type="submission" date="2023-04" db="EMBL/GenBank/DDBJ databases">
        <title>A long-awaited taxogenomic arrangement of the family Halomonadaceae.</title>
        <authorList>
            <person name="De La Haba R."/>
            <person name="Chuvochina M."/>
            <person name="Wittouck S."/>
            <person name="Arahal D.R."/>
            <person name="Sanchez-Porro C."/>
            <person name="Hugenholtz P."/>
            <person name="Ventosa A."/>
        </authorList>
    </citation>
    <scope>NUCLEOTIDE SEQUENCE [LARGE SCALE GENOMIC DNA]</scope>
    <source>
        <strain evidence="7 8">DSM 22428</strain>
    </source>
</reference>
<accession>A0ABU1GVD8</accession>
<gene>
    <name evidence="7" type="ORF">QC825_07970</name>
</gene>
<dbReference type="Pfam" id="PF04932">
    <property type="entry name" value="Wzy_C"/>
    <property type="match status" value="1"/>
</dbReference>
<evidence type="ECO:0000259" key="6">
    <source>
        <dbReference type="Pfam" id="PF04932"/>
    </source>
</evidence>
<dbReference type="GO" id="GO:0016874">
    <property type="term" value="F:ligase activity"/>
    <property type="evidence" value="ECO:0007669"/>
    <property type="project" value="UniProtKB-KW"/>
</dbReference>
<feature type="transmembrane region" description="Helical" evidence="5">
    <location>
        <begin position="147"/>
        <end position="169"/>
    </location>
</feature>
<proteinExistence type="predicted"/>
<keyword evidence="7" id="KW-0436">Ligase</keyword>
<evidence type="ECO:0000256" key="2">
    <source>
        <dbReference type="ARBA" id="ARBA00022692"/>
    </source>
</evidence>
<dbReference type="EMBL" id="JARWAO010000003">
    <property type="protein sequence ID" value="MDR5896002.1"/>
    <property type="molecule type" value="Genomic_DNA"/>
</dbReference>
<feature type="transmembrane region" description="Helical" evidence="5">
    <location>
        <begin position="92"/>
        <end position="108"/>
    </location>
</feature>